<proteinExistence type="predicted"/>
<dbReference type="AlphaFoldDB" id="A0AAW0KMM7"/>
<organism evidence="1 2">
    <name type="scientific">Quercus suber</name>
    <name type="common">Cork oak</name>
    <dbReference type="NCBI Taxonomy" id="58331"/>
    <lineage>
        <taxon>Eukaryota</taxon>
        <taxon>Viridiplantae</taxon>
        <taxon>Streptophyta</taxon>
        <taxon>Embryophyta</taxon>
        <taxon>Tracheophyta</taxon>
        <taxon>Spermatophyta</taxon>
        <taxon>Magnoliopsida</taxon>
        <taxon>eudicotyledons</taxon>
        <taxon>Gunneridae</taxon>
        <taxon>Pentapetalae</taxon>
        <taxon>rosids</taxon>
        <taxon>fabids</taxon>
        <taxon>Fagales</taxon>
        <taxon>Fagaceae</taxon>
        <taxon>Quercus</taxon>
    </lineage>
</organism>
<gene>
    <name evidence="1" type="ORF">CFP56_016688</name>
</gene>
<evidence type="ECO:0000313" key="2">
    <source>
        <dbReference type="Proteomes" id="UP000237347"/>
    </source>
</evidence>
<evidence type="ECO:0000313" key="1">
    <source>
        <dbReference type="EMBL" id="KAK7840412.1"/>
    </source>
</evidence>
<comment type="caution">
    <text evidence="1">The sequence shown here is derived from an EMBL/GenBank/DDBJ whole genome shotgun (WGS) entry which is preliminary data.</text>
</comment>
<accession>A0AAW0KMM7</accession>
<dbReference type="EMBL" id="PKMF04000262">
    <property type="protein sequence ID" value="KAK7840412.1"/>
    <property type="molecule type" value="Genomic_DNA"/>
</dbReference>
<name>A0AAW0KMM7_QUESU</name>
<reference evidence="1 2" key="1">
    <citation type="journal article" date="2018" name="Sci. Data">
        <title>The draft genome sequence of cork oak.</title>
        <authorList>
            <person name="Ramos A.M."/>
            <person name="Usie A."/>
            <person name="Barbosa P."/>
            <person name="Barros P.M."/>
            <person name="Capote T."/>
            <person name="Chaves I."/>
            <person name="Simoes F."/>
            <person name="Abreu I."/>
            <person name="Carrasquinho I."/>
            <person name="Faro C."/>
            <person name="Guimaraes J.B."/>
            <person name="Mendonca D."/>
            <person name="Nobrega F."/>
            <person name="Rodrigues L."/>
            <person name="Saibo N.J.M."/>
            <person name="Varela M.C."/>
            <person name="Egas C."/>
            <person name="Matos J."/>
            <person name="Miguel C.M."/>
            <person name="Oliveira M.M."/>
            <person name="Ricardo C.P."/>
            <person name="Goncalves S."/>
        </authorList>
    </citation>
    <scope>NUCLEOTIDE SEQUENCE [LARGE SCALE GENOMIC DNA]</scope>
    <source>
        <strain evidence="2">cv. HL8</strain>
    </source>
</reference>
<dbReference type="InterPro" id="IPR011009">
    <property type="entry name" value="Kinase-like_dom_sf"/>
</dbReference>
<dbReference type="Proteomes" id="UP000237347">
    <property type="component" value="Unassembled WGS sequence"/>
</dbReference>
<dbReference type="Gene3D" id="3.30.200.20">
    <property type="entry name" value="Phosphorylase Kinase, domain 1"/>
    <property type="match status" value="1"/>
</dbReference>
<protein>
    <submittedName>
        <fullName evidence="1">G-type lectin s-receptor-like serine/threonine-protein kinase</fullName>
    </submittedName>
</protein>
<dbReference type="GO" id="GO:0016301">
    <property type="term" value="F:kinase activity"/>
    <property type="evidence" value="ECO:0007669"/>
    <property type="project" value="UniProtKB-KW"/>
</dbReference>
<dbReference type="SUPFAM" id="SSF56112">
    <property type="entry name" value="Protein kinase-like (PK-like)"/>
    <property type="match status" value="1"/>
</dbReference>
<sequence length="77" mass="8464">MQCNTTHGNACTGAALICEEKETYKGSWDEDMELPIFDLITISNATHNFARYNKLGEGGFGSVYKAIVSSFFHHSAS</sequence>
<keyword evidence="2" id="KW-1185">Reference proteome</keyword>